<protein>
    <recommendedName>
        <fullName evidence="3">MAM domain-containing protein</fullName>
    </recommendedName>
</protein>
<keyword evidence="2" id="KW-1133">Transmembrane helix</keyword>
<feature type="region of interest" description="Disordered" evidence="1">
    <location>
        <begin position="233"/>
        <end position="275"/>
    </location>
</feature>
<dbReference type="AlphaFoldDB" id="A0A8B6G3L0"/>
<dbReference type="GO" id="GO:0016020">
    <property type="term" value="C:membrane"/>
    <property type="evidence" value="ECO:0007669"/>
    <property type="project" value="InterPro"/>
</dbReference>
<organism evidence="4 5">
    <name type="scientific">Mytilus galloprovincialis</name>
    <name type="common">Mediterranean mussel</name>
    <dbReference type="NCBI Taxonomy" id="29158"/>
    <lineage>
        <taxon>Eukaryota</taxon>
        <taxon>Metazoa</taxon>
        <taxon>Spiralia</taxon>
        <taxon>Lophotrochozoa</taxon>
        <taxon>Mollusca</taxon>
        <taxon>Bivalvia</taxon>
        <taxon>Autobranchia</taxon>
        <taxon>Pteriomorphia</taxon>
        <taxon>Mytilida</taxon>
        <taxon>Mytiloidea</taxon>
        <taxon>Mytilidae</taxon>
        <taxon>Mytilinae</taxon>
        <taxon>Mytilus</taxon>
    </lineage>
</organism>
<dbReference type="Proteomes" id="UP000596742">
    <property type="component" value="Unassembled WGS sequence"/>
</dbReference>
<feature type="transmembrane region" description="Helical" evidence="2">
    <location>
        <begin position="144"/>
        <end position="164"/>
    </location>
</feature>
<accession>A0A8B6G3L0</accession>
<dbReference type="EMBL" id="UYJE01007811">
    <property type="protein sequence ID" value="VDI58151.1"/>
    <property type="molecule type" value="Genomic_DNA"/>
</dbReference>
<name>A0A8B6G3L0_MYTGA</name>
<dbReference type="InterPro" id="IPR000998">
    <property type="entry name" value="MAM_dom"/>
</dbReference>
<feature type="compositionally biased region" description="Polar residues" evidence="1">
    <location>
        <begin position="262"/>
        <end position="275"/>
    </location>
</feature>
<keyword evidence="2" id="KW-0472">Membrane</keyword>
<reference evidence="4" key="1">
    <citation type="submission" date="2018-11" db="EMBL/GenBank/DDBJ databases">
        <authorList>
            <person name="Alioto T."/>
            <person name="Alioto T."/>
        </authorList>
    </citation>
    <scope>NUCLEOTIDE SEQUENCE</scope>
</reference>
<comment type="caution">
    <text evidence="4">The sequence shown here is derived from an EMBL/GenBank/DDBJ whole genome shotgun (WGS) entry which is preliminary data.</text>
</comment>
<feature type="region of interest" description="Disordered" evidence="1">
    <location>
        <begin position="299"/>
        <end position="320"/>
    </location>
</feature>
<evidence type="ECO:0000313" key="5">
    <source>
        <dbReference type="Proteomes" id="UP000596742"/>
    </source>
</evidence>
<evidence type="ECO:0000313" key="4">
    <source>
        <dbReference type="EMBL" id="VDI58151.1"/>
    </source>
</evidence>
<evidence type="ECO:0000256" key="1">
    <source>
        <dbReference type="SAM" id="MobiDB-lite"/>
    </source>
</evidence>
<keyword evidence="2" id="KW-0812">Transmembrane</keyword>
<proteinExistence type="predicted"/>
<evidence type="ECO:0000259" key="3">
    <source>
        <dbReference type="PROSITE" id="PS50060"/>
    </source>
</evidence>
<dbReference type="PROSITE" id="PS50060">
    <property type="entry name" value="MAM_2"/>
    <property type="match status" value="1"/>
</dbReference>
<keyword evidence="5" id="KW-1185">Reference proteome</keyword>
<sequence length="320" mass="35888">MKVSSGSLKWNRGTFLSDHTQVDTKLQGYVLNVLSYAGKNGTARIDTDGEFKEPIFFSLWYQIYANGYDCSLSIYKISDKNQNLLFHADGNSTSFSEWINISIDVDGQGPFKITLEADFKHRNSGAIRSILIDDTSIAYRPCQAIAAGGGGGLLLIIIVMVIIYRVRRSKIGKQETSPDKSIKAYVENQYAYAGQQNLTSADSSGQDRNNESNSKSNIHDIQQFLIDPGAQQPADLYNMTEDGTYDVSSNNKHRENPNENNVYSNTSDDGTYDVSSYNIKRKNQNDDNIYSHKADDVYDSAGHHKLPNRSEKTYDRFFGQ</sequence>
<feature type="compositionally biased region" description="Basic and acidic residues" evidence="1">
    <location>
        <begin position="308"/>
        <end position="320"/>
    </location>
</feature>
<gene>
    <name evidence="4" type="ORF">MGAL_10B062963</name>
</gene>
<evidence type="ECO:0000256" key="2">
    <source>
        <dbReference type="SAM" id="Phobius"/>
    </source>
</evidence>
<feature type="domain" description="MAM" evidence="3">
    <location>
        <begin position="18"/>
        <end position="144"/>
    </location>
</feature>